<sequence length="58" mass="6432">MAEFWAHASMRTSQQQLKELKELKGGVRACGGVPSSTRPPLTPPSEGRQPDTKARRNR</sequence>
<organism evidence="2 3">
    <name type="scientific">Claviceps humidiphila</name>
    <dbReference type="NCBI Taxonomy" id="1294629"/>
    <lineage>
        <taxon>Eukaryota</taxon>
        <taxon>Fungi</taxon>
        <taxon>Dikarya</taxon>
        <taxon>Ascomycota</taxon>
        <taxon>Pezizomycotina</taxon>
        <taxon>Sordariomycetes</taxon>
        <taxon>Hypocreomycetidae</taxon>
        <taxon>Hypocreales</taxon>
        <taxon>Clavicipitaceae</taxon>
        <taxon>Claviceps</taxon>
    </lineage>
</organism>
<feature type="region of interest" description="Disordered" evidence="1">
    <location>
        <begin position="25"/>
        <end position="58"/>
    </location>
</feature>
<name>A0A9P7TXV8_9HYPO</name>
<dbReference type="EMBL" id="SRQM01000018">
    <property type="protein sequence ID" value="KAG6122588.1"/>
    <property type="molecule type" value="Genomic_DNA"/>
</dbReference>
<protein>
    <submittedName>
        <fullName evidence="2">Uncharacterized protein</fullName>
    </submittedName>
</protein>
<dbReference type="Proteomes" id="UP000732380">
    <property type="component" value="Unassembled WGS sequence"/>
</dbReference>
<evidence type="ECO:0000313" key="3">
    <source>
        <dbReference type="Proteomes" id="UP000732380"/>
    </source>
</evidence>
<reference evidence="2 3" key="1">
    <citation type="journal article" date="2020" name="bioRxiv">
        <title>Whole genome comparisons of ergot fungi reveals the divergence and evolution of species within the genus Claviceps are the result of varying mechanisms driving genome evolution and host range expansion.</title>
        <authorList>
            <person name="Wyka S.A."/>
            <person name="Mondo S.J."/>
            <person name="Liu M."/>
            <person name="Dettman J."/>
            <person name="Nalam V."/>
            <person name="Broders K.D."/>
        </authorList>
    </citation>
    <scope>NUCLEOTIDE SEQUENCE [LARGE SCALE GENOMIC DNA]</scope>
    <source>
        <strain evidence="2 3">LM576</strain>
    </source>
</reference>
<evidence type="ECO:0000313" key="2">
    <source>
        <dbReference type="EMBL" id="KAG6122588.1"/>
    </source>
</evidence>
<accession>A0A9P7TXV8</accession>
<comment type="caution">
    <text evidence="2">The sequence shown here is derived from an EMBL/GenBank/DDBJ whole genome shotgun (WGS) entry which is preliminary data.</text>
</comment>
<feature type="compositionally biased region" description="Basic and acidic residues" evidence="1">
    <location>
        <begin position="48"/>
        <end position="58"/>
    </location>
</feature>
<dbReference type="AlphaFoldDB" id="A0A9P7TXV8"/>
<keyword evidence="3" id="KW-1185">Reference proteome</keyword>
<gene>
    <name evidence="2" type="ORF">E4U13_001932</name>
</gene>
<proteinExistence type="predicted"/>
<evidence type="ECO:0000256" key="1">
    <source>
        <dbReference type="SAM" id="MobiDB-lite"/>
    </source>
</evidence>